<organism evidence="9 10">
    <name type="scientific">Stichopus japonicus</name>
    <name type="common">Sea cucumber</name>
    <dbReference type="NCBI Taxonomy" id="307972"/>
    <lineage>
        <taxon>Eukaryota</taxon>
        <taxon>Metazoa</taxon>
        <taxon>Echinodermata</taxon>
        <taxon>Eleutherozoa</taxon>
        <taxon>Echinozoa</taxon>
        <taxon>Holothuroidea</taxon>
        <taxon>Aspidochirotacea</taxon>
        <taxon>Aspidochirotida</taxon>
        <taxon>Stichopodidae</taxon>
        <taxon>Apostichopus</taxon>
    </lineage>
</organism>
<keyword evidence="6" id="KW-0472">Membrane</keyword>
<protein>
    <submittedName>
        <fullName evidence="9">Putative cation-independent mannose-6-phosphate receptor</fullName>
    </submittedName>
</protein>
<dbReference type="OrthoDB" id="4504960at2759"/>
<dbReference type="GO" id="GO:0005537">
    <property type="term" value="F:D-mannose binding"/>
    <property type="evidence" value="ECO:0007669"/>
    <property type="project" value="InterPro"/>
</dbReference>
<dbReference type="PANTHER" id="PTHR15071">
    <property type="entry name" value="MANNOSE-6-PHOSPHATE RECEPTOR FAMILY MEMBER"/>
    <property type="match status" value="1"/>
</dbReference>
<gene>
    <name evidence="9" type="ORF">BSL78_08156</name>
</gene>
<dbReference type="PROSITE" id="PS51914">
    <property type="entry name" value="MRH"/>
    <property type="match status" value="1"/>
</dbReference>
<dbReference type="Gene3D" id="2.70.130.10">
    <property type="entry name" value="Mannose-6-phosphate receptor binding domain"/>
    <property type="match status" value="3"/>
</dbReference>
<dbReference type="GO" id="GO:0007041">
    <property type="term" value="P:lysosomal transport"/>
    <property type="evidence" value="ECO:0007669"/>
    <property type="project" value="InterPro"/>
</dbReference>
<dbReference type="SUPFAM" id="SSF50911">
    <property type="entry name" value="Mannose 6-phosphate receptor domain"/>
    <property type="match status" value="3"/>
</dbReference>
<keyword evidence="5" id="KW-1133">Transmembrane helix</keyword>
<dbReference type="GO" id="GO:0038023">
    <property type="term" value="F:signaling receptor activity"/>
    <property type="evidence" value="ECO:0007669"/>
    <property type="project" value="InterPro"/>
</dbReference>
<dbReference type="InterPro" id="IPR000479">
    <property type="entry name" value="CIMR_rpt"/>
</dbReference>
<dbReference type="STRING" id="307972.A0A2G8L3V9"/>
<dbReference type="Pfam" id="PF00878">
    <property type="entry name" value="CIMR"/>
    <property type="match status" value="2"/>
</dbReference>
<keyword evidence="10" id="KW-1185">Reference proteome</keyword>
<keyword evidence="9" id="KW-0675">Receptor</keyword>
<evidence type="ECO:0000256" key="6">
    <source>
        <dbReference type="ARBA" id="ARBA00023136"/>
    </source>
</evidence>
<dbReference type="InterPro" id="IPR009011">
    <property type="entry name" value="Man6P_isomerase_rcpt-bd_dom_sf"/>
</dbReference>
<dbReference type="EMBL" id="MRZV01000229">
    <property type="protein sequence ID" value="PIK54947.1"/>
    <property type="molecule type" value="Genomic_DNA"/>
</dbReference>
<keyword evidence="4" id="KW-0732">Signal</keyword>
<evidence type="ECO:0000256" key="2">
    <source>
        <dbReference type="ARBA" id="ARBA00022448"/>
    </source>
</evidence>
<evidence type="ECO:0000256" key="1">
    <source>
        <dbReference type="ARBA" id="ARBA00004308"/>
    </source>
</evidence>
<name>A0A2G8L3V9_STIJA</name>
<sequence>MFERVVIERHNPVKVTGFLLKGTFFLSLQGSPVFQSVTKSCEYIFTWQTPAACPLKRVTGEGCQVSVPELSYQFDLNSLYNPDKDYEVTTPKYKYSLNVCEKLVSSSGSCAEGNVGGCQEEIANSRGISAGIANGNLMYDNGILRLNYTNGAACHDNVYERSMAINFVCDDTLSDNGHPVFIGETRDCTYQFEWATRGVCTLPSGAACPTNAAACLQTQEGGQTKYINLGEVTTGPTMEGDHLVLRYDSGDPCPSGYEKRSTVINFDCDPEAVRIKTGAVAEWIKAVAFEAMRLSNREVRVRYPAGS</sequence>
<dbReference type="GO" id="GO:0005802">
    <property type="term" value="C:trans-Golgi network"/>
    <property type="evidence" value="ECO:0007669"/>
    <property type="project" value="TreeGrafter"/>
</dbReference>
<dbReference type="AlphaFoldDB" id="A0A2G8L3V9"/>
<dbReference type="GO" id="GO:0000139">
    <property type="term" value="C:Golgi membrane"/>
    <property type="evidence" value="ECO:0007669"/>
    <property type="project" value="UniProtKB-SubCell"/>
</dbReference>
<keyword evidence="3" id="KW-0812">Transmembrane</keyword>
<evidence type="ECO:0000256" key="3">
    <source>
        <dbReference type="ARBA" id="ARBA00022692"/>
    </source>
</evidence>
<keyword evidence="7" id="KW-1015">Disulfide bond</keyword>
<evidence type="ECO:0000256" key="5">
    <source>
        <dbReference type="ARBA" id="ARBA00022989"/>
    </source>
</evidence>
<evidence type="ECO:0000313" key="9">
    <source>
        <dbReference type="EMBL" id="PIK54947.1"/>
    </source>
</evidence>
<keyword evidence="2" id="KW-0813">Transport</keyword>
<evidence type="ECO:0000256" key="4">
    <source>
        <dbReference type="ARBA" id="ARBA00022729"/>
    </source>
</evidence>
<dbReference type="InterPro" id="IPR044865">
    <property type="entry name" value="MRH_dom"/>
</dbReference>
<reference evidence="9 10" key="1">
    <citation type="journal article" date="2017" name="PLoS Biol.">
        <title>The sea cucumber genome provides insights into morphological evolution and visceral regeneration.</title>
        <authorList>
            <person name="Zhang X."/>
            <person name="Sun L."/>
            <person name="Yuan J."/>
            <person name="Sun Y."/>
            <person name="Gao Y."/>
            <person name="Zhang L."/>
            <person name="Li S."/>
            <person name="Dai H."/>
            <person name="Hamel J.F."/>
            <person name="Liu C."/>
            <person name="Yu Y."/>
            <person name="Liu S."/>
            <person name="Lin W."/>
            <person name="Guo K."/>
            <person name="Jin S."/>
            <person name="Xu P."/>
            <person name="Storey K.B."/>
            <person name="Huan P."/>
            <person name="Zhang T."/>
            <person name="Zhou Y."/>
            <person name="Zhang J."/>
            <person name="Lin C."/>
            <person name="Li X."/>
            <person name="Xing L."/>
            <person name="Huo D."/>
            <person name="Sun M."/>
            <person name="Wang L."/>
            <person name="Mercier A."/>
            <person name="Li F."/>
            <person name="Yang H."/>
            <person name="Xiang J."/>
        </authorList>
    </citation>
    <scope>NUCLEOTIDE SEQUENCE [LARGE SCALE GENOMIC DNA]</scope>
    <source>
        <strain evidence="9">Shaxun</strain>
        <tissue evidence="9">Muscle</tissue>
    </source>
</reference>
<comment type="caution">
    <text evidence="9">The sequence shown here is derived from an EMBL/GenBank/DDBJ whole genome shotgun (WGS) entry which is preliminary data.</text>
</comment>
<comment type="subcellular location">
    <subcellularLocation>
        <location evidence="1">Endomembrane system</location>
    </subcellularLocation>
</comment>
<dbReference type="SMART" id="SM01404">
    <property type="entry name" value="CIMR"/>
    <property type="match status" value="2"/>
</dbReference>
<proteinExistence type="predicted"/>
<feature type="domain" description="MRH" evidence="8">
    <location>
        <begin position="61"/>
        <end position="202"/>
    </location>
</feature>
<dbReference type="PANTHER" id="PTHR15071:SF0">
    <property type="entry name" value="MANNOSE 6-PHOSPHATE RECEPTOR-LIKE PROTEIN 1"/>
    <property type="match status" value="1"/>
</dbReference>
<dbReference type="GO" id="GO:0010008">
    <property type="term" value="C:endosome membrane"/>
    <property type="evidence" value="ECO:0007669"/>
    <property type="project" value="UniProtKB-SubCell"/>
</dbReference>
<evidence type="ECO:0000313" key="10">
    <source>
        <dbReference type="Proteomes" id="UP000230750"/>
    </source>
</evidence>
<dbReference type="Proteomes" id="UP000230750">
    <property type="component" value="Unassembled WGS sequence"/>
</dbReference>
<evidence type="ECO:0000259" key="8">
    <source>
        <dbReference type="PROSITE" id="PS51914"/>
    </source>
</evidence>
<accession>A0A2G8L3V9</accession>
<evidence type="ECO:0000256" key="7">
    <source>
        <dbReference type="ARBA" id="ARBA00023157"/>
    </source>
</evidence>